<dbReference type="Proteomes" id="UP001056429">
    <property type="component" value="Unassembled WGS sequence"/>
</dbReference>
<dbReference type="InterPro" id="IPR029001">
    <property type="entry name" value="ITPase-like_fam"/>
</dbReference>
<dbReference type="AlphaFoldDB" id="A0A9J6NZN7"/>
<evidence type="ECO:0000256" key="1">
    <source>
        <dbReference type="ARBA" id="ARBA00008023"/>
    </source>
</evidence>
<proteinExistence type="inferred from homology"/>
<evidence type="ECO:0000256" key="2">
    <source>
        <dbReference type="ARBA" id="ARBA00022801"/>
    </source>
</evidence>
<comment type="similarity">
    <text evidence="1">Belongs to the HAM1 NTPase family.</text>
</comment>
<dbReference type="EMBL" id="JAGSOJ010000001">
    <property type="protein sequence ID" value="MCM1989556.1"/>
    <property type="molecule type" value="Genomic_DNA"/>
</dbReference>
<keyword evidence="4" id="KW-1185">Reference proteome</keyword>
<reference evidence="3" key="1">
    <citation type="journal article" date="2021" name="mSystems">
        <title>Bacteria and Archaea Synergistically Convert Glycine Betaine to Biogenic Methane in the Formosa Cold Seep of the South China Sea.</title>
        <authorList>
            <person name="Li L."/>
            <person name="Zhang W."/>
            <person name="Zhang S."/>
            <person name="Song L."/>
            <person name="Sun Q."/>
            <person name="Zhang H."/>
            <person name="Xiang H."/>
            <person name="Dong X."/>
        </authorList>
    </citation>
    <scope>NUCLEOTIDE SEQUENCE</scope>
    <source>
        <strain evidence="3">ZWT</strain>
    </source>
</reference>
<evidence type="ECO:0000313" key="3">
    <source>
        <dbReference type="EMBL" id="MCM1989556.1"/>
    </source>
</evidence>
<dbReference type="GO" id="GO:0047429">
    <property type="term" value="F:nucleoside triphosphate diphosphatase activity"/>
    <property type="evidence" value="ECO:0007669"/>
    <property type="project" value="InterPro"/>
</dbReference>
<dbReference type="GO" id="GO:0009143">
    <property type="term" value="P:nucleoside triphosphate catabolic process"/>
    <property type="evidence" value="ECO:0007669"/>
    <property type="project" value="InterPro"/>
</dbReference>
<keyword evidence="2" id="KW-0378">Hydrolase</keyword>
<gene>
    <name evidence="3" type="ORF">KDK92_07370</name>
</gene>
<name>A0A9J6NZN7_9CLOT</name>
<organism evidence="3 4">
    <name type="scientific">Oceanirhabdus seepicola</name>
    <dbReference type="NCBI Taxonomy" id="2828781"/>
    <lineage>
        <taxon>Bacteria</taxon>
        <taxon>Bacillati</taxon>
        <taxon>Bacillota</taxon>
        <taxon>Clostridia</taxon>
        <taxon>Eubacteriales</taxon>
        <taxon>Clostridiaceae</taxon>
        <taxon>Oceanirhabdus</taxon>
    </lineage>
</organism>
<evidence type="ECO:0000313" key="4">
    <source>
        <dbReference type="Proteomes" id="UP001056429"/>
    </source>
</evidence>
<dbReference type="RefSeq" id="WP_250858548.1">
    <property type="nucleotide sequence ID" value="NZ_JAGSOJ010000001.1"/>
</dbReference>
<evidence type="ECO:0008006" key="5">
    <source>
        <dbReference type="Google" id="ProtNLM"/>
    </source>
</evidence>
<reference evidence="3" key="2">
    <citation type="submission" date="2021-04" db="EMBL/GenBank/DDBJ databases">
        <authorList>
            <person name="Dong X."/>
        </authorList>
    </citation>
    <scope>NUCLEOTIDE SEQUENCE</scope>
    <source>
        <strain evidence="3">ZWT</strain>
    </source>
</reference>
<protein>
    <recommendedName>
        <fullName evidence="5">Non-canonical purine NTP pyrophosphatase</fullName>
    </recommendedName>
</protein>
<dbReference type="GO" id="GO:0005737">
    <property type="term" value="C:cytoplasm"/>
    <property type="evidence" value="ECO:0007669"/>
    <property type="project" value="TreeGrafter"/>
</dbReference>
<dbReference type="InterPro" id="IPR002637">
    <property type="entry name" value="RdgB/HAM1"/>
</dbReference>
<accession>A0A9J6NZN7</accession>
<dbReference type="PANTHER" id="PTHR11067">
    <property type="entry name" value="INOSINE TRIPHOSPHATE PYROPHOSPHATASE/HAM1 PROTEIN"/>
    <property type="match status" value="1"/>
</dbReference>
<dbReference type="SUPFAM" id="SSF52972">
    <property type="entry name" value="ITPase-like"/>
    <property type="match status" value="1"/>
</dbReference>
<comment type="caution">
    <text evidence="3">The sequence shown here is derived from an EMBL/GenBank/DDBJ whole genome shotgun (WGS) entry which is preliminary data.</text>
</comment>
<dbReference type="Pfam" id="PF01725">
    <property type="entry name" value="Ham1p_like"/>
    <property type="match status" value="1"/>
</dbReference>
<dbReference type="Gene3D" id="3.90.950.10">
    <property type="match status" value="1"/>
</dbReference>
<dbReference type="PANTHER" id="PTHR11067:SF9">
    <property type="entry name" value="INOSINE TRIPHOSPHATE PYROPHOSPHATASE"/>
    <property type="match status" value="1"/>
</dbReference>
<sequence>MDNKLVYITGNHTKFEVAYQVFKETGILLSQKNLDTPEIQSKSVEEVAMYSAIWASKKLNEAVFVTDAGFCIEALNGFPGPFIKYTNEWLSAEDYLNLMKGKTNRNVIIKDCLAYCKPNEKPIVFTGSFKGTLAIKPGKNIGTSIEQIFIPEGFNQPISEIPEEEMIDYWSNGDILTEFKKYILG</sequence>